<evidence type="ECO:0008006" key="3">
    <source>
        <dbReference type="Google" id="ProtNLM"/>
    </source>
</evidence>
<organism evidence="1 2">
    <name type="scientific">Vibrio chagasii</name>
    <dbReference type="NCBI Taxonomy" id="170679"/>
    <lineage>
        <taxon>Bacteria</taxon>
        <taxon>Pseudomonadati</taxon>
        <taxon>Pseudomonadota</taxon>
        <taxon>Gammaproteobacteria</taxon>
        <taxon>Vibrionales</taxon>
        <taxon>Vibrionaceae</taxon>
        <taxon>Vibrio</taxon>
    </lineage>
</organism>
<accession>A0A7V7NX33</accession>
<dbReference type="RefSeq" id="WP_137406660.1">
    <property type="nucleotide sequence ID" value="NZ_AP025467.1"/>
</dbReference>
<comment type="caution">
    <text evidence="1">The sequence shown here is derived from an EMBL/GenBank/DDBJ whole genome shotgun (WGS) entry which is preliminary data.</text>
</comment>
<dbReference type="AlphaFoldDB" id="A0A7V7NX33"/>
<dbReference type="Gene3D" id="3.40.50.620">
    <property type="entry name" value="HUPs"/>
    <property type="match status" value="1"/>
</dbReference>
<dbReference type="EMBL" id="VZPX01000004">
    <property type="protein sequence ID" value="KAB0482363.1"/>
    <property type="molecule type" value="Genomic_DNA"/>
</dbReference>
<proteinExistence type="predicted"/>
<protein>
    <recommendedName>
        <fullName evidence="3">Phosphoadenosine phosphosulphate reductase domain-containing protein</fullName>
    </recommendedName>
</protein>
<gene>
    <name evidence="1" type="ORF">F7Q91_02870</name>
</gene>
<dbReference type="Proteomes" id="UP000423756">
    <property type="component" value="Unassembled WGS sequence"/>
</dbReference>
<evidence type="ECO:0000313" key="1">
    <source>
        <dbReference type="EMBL" id="KAB0482363.1"/>
    </source>
</evidence>
<dbReference type="GeneID" id="77344786"/>
<dbReference type="InterPro" id="IPR014729">
    <property type="entry name" value="Rossmann-like_a/b/a_fold"/>
</dbReference>
<name>A0A7V7NX33_9VIBR</name>
<reference evidence="1 2" key="1">
    <citation type="submission" date="2019-09" db="EMBL/GenBank/DDBJ databases">
        <title>Draft genome sequences of 48 bacterial type strains from the CCUG.</title>
        <authorList>
            <person name="Tunovic T."/>
            <person name="Pineiro-Iglesias B."/>
            <person name="Unosson C."/>
            <person name="Inganas E."/>
            <person name="Ohlen M."/>
            <person name="Cardew S."/>
            <person name="Jensie-Markopoulos S."/>
            <person name="Salva-Serra F."/>
            <person name="Jaen-Luchoro D."/>
            <person name="Karlsson R."/>
            <person name="Svensson-Stadler L."/>
            <person name="Chun J."/>
            <person name="Moore E."/>
        </authorList>
    </citation>
    <scope>NUCLEOTIDE SEQUENCE [LARGE SCALE GENOMIC DNA]</scope>
    <source>
        <strain evidence="1 2">CCUG 48643</strain>
    </source>
</reference>
<evidence type="ECO:0000313" key="2">
    <source>
        <dbReference type="Proteomes" id="UP000423756"/>
    </source>
</evidence>
<sequence length="1237" mass="140736">MDIIETTASIEGELYKKHEDAIGKFNAIVAEFRMLLESSCNRIIFIPLSMGKDSSYVANAGLEAYRQCLEAGTIEKTRPLIISTGDPLAEAIPMIMYTKWAAPKLKSYAEKHGINLYYETVSPAFHEEYANKYLTAQKFIPNASRSGDCSVILKVVPSERFVKSLLDMFAEDPEMQRYRSSDVICATGQRLDEGVRRKTNMQDQETANKNLQDLVSELPKSDINTNYNLYLYAPIRDLLTEQVFTTLELSGVKPITRNLLGKTIPAFLPDFGLLLAIYGNASSDSCEIAVGTKATAGCNGKSRYGCGICTMVSTDSTQESLAKLDRWNALQQQELLRVRDYLFLLSTKNDKRMFHAKGFDKVGFSRVAFQPNALRVEYLEKLVRYFSQLSIESIKRADAFKKLVDNNEVHLHPGIKEIQNDPTLNAKARRAMLEMYTEQAQKPVIELFSLRHAIFLSFRWALDGVNSLPYRPLKIWDDLIHGRGWIPYPELKSDYEKRHGNVSIVDKVNPLPEAKMFKTLLVDGDEKNYIQNYRSLLQYWQRPLDTADILTDTNCTVEDVPLNQLPYSIQYTHSHDLVLESSVGIPIRAFINSSYELVGYVCKGSHHFIKSTLCDRKVDEAFENEFKLKQFDQVLNNRFNDWVRELSFDIESENFNSKDSALDYLKRSFKKAYPEGINTIKVNLPYMQEIDLPSGYQQKERKVSPALNFTKRTVKKSNTGVITKGLTRLSFYDVQTLPRLHLAHSDQKRMVSADYGLSSENIKSVFNPEFTVDSSPTLGDRMNIIVNEKTISRMKLIGFYDKAIQHHDAVFKQNIKEVRKSYSSAVRQTIRKGSCAGIALEMVAQGVVQISKSYLPTFKNLSRRTELFEELGCFDYQHLSIKELNQLPFLVDMKQHRHDKAKVLLEIRARRNSIRKQVRKHLAFPSINIKSRILAFIEQLELAIAHYSDCSFLASQKAAFVSSSISQKASLAKAWLLLNRDSLSSTQNLLKKVLSKNQLDLIANDTSLQRDIYKLCETEMAKVLGTINRSMEKWSAIKDVNQEYQRLTAIKMSGFPSEFFAEWKGTDIKTRSELKQKRCPTLDGESKRIASKIRREYLTKASVMYSSKLCDSYGFTYLLNSNENSWSPNLYHLAAQLKQQVDIESSVFLFLNSLSESLCFAIKSSYKQALAGLSLSNRVNYEVLTLAANESKIQTFSTKTVDSSIGGRPERTAAKKKSKYGKGGLFKAIARRQVSNG</sequence>